<evidence type="ECO:0000256" key="1">
    <source>
        <dbReference type="SAM" id="MobiDB-lite"/>
    </source>
</evidence>
<name>A0A0L0FLT9_9EUKA</name>
<reference evidence="2 3" key="1">
    <citation type="submission" date="2011-02" db="EMBL/GenBank/DDBJ databases">
        <title>The Genome Sequence of Sphaeroforma arctica JP610.</title>
        <authorList>
            <consortium name="The Broad Institute Genome Sequencing Platform"/>
            <person name="Russ C."/>
            <person name="Cuomo C."/>
            <person name="Young S.K."/>
            <person name="Zeng Q."/>
            <person name="Gargeya S."/>
            <person name="Alvarado L."/>
            <person name="Berlin A."/>
            <person name="Chapman S.B."/>
            <person name="Chen Z."/>
            <person name="Freedman E."/>
            <person name="Gellesch M."/>
            <person name="Goldberg J."/>
            <person name="Griggs A."/>
            <person name="Gujja S."/>
            <person name="Heilman E."/>
            <person name="Heiman D."/>
            <person name="Howarth C."/>
            <person name="Mehta T."/>
            <person name="Neiman D."/>
            <person name="Pearson M."/>
            <person name="Roberts A."/>
            <person name="Saif S."/>
            <person name="Shea T."/>
            <person name="Shenoy N."/>
            <person name="Sisk P."/>
            <person name="Stolte C."/>
            <person name="Sykes S."/>
            <person name="White J."/>
            <person name="Yandava C."/>
            <person name="Burger G."/>
            <person name="Gray M.W."/>
            <person name="Holland P.W.H."/>
            <person name="King N."/>
            <person name="Lang F.B.F."/>
            <person name="Roger A.J."/>
            <person name="Ruiz-Trillo I."/>
            <person name="Haas B."/>
            <person name="Nusbaum C."/>
            <person name="Birren B."/>
        </authorList>
    </citation>
    <scope>NUCLEOTIDE SEQUENCE [LARGE SCALE GENOMIC DNA]</scope>
    <source>
        <strain evidence="2 3">JP610</strain>
    </source>
</reference>
<feature type="region of interest" description="Disordered" evidence="1">
    <location>
        <begin position="141"/>
        <end position="200"/>
    </location>
</feature>
<dbReference type="EMBL" id="KQ242885">
    <property type="protein sequence ID" value="KNC76983.1"/>
    <property type="molecule type" value="Genomic_DNA"/>
</dbReference>
<evidence type="ECO:0008006" key="4">
    <source>
        <dbReference type="Google" id="ProtNLM"/>
    </source>
</evidence>
<dbReference type="STRING" id="667725.A0A0L0FLT9"/>
<dbReference type="Proteomes" id="UP000054560">
    <property type="component" value="Unassembled WGS sequence"/>
</dbReference>
<dbReference type="InterPro" id="IPR046341">
    <property type="entry name" value="SET_dom_sf"/>
</dbReference>
<evidence type="ECO:0000313" key="2">
    <source>
        <dbReference type="EMBL" id="KNC76983.1"/>
    </source>
</evidence>
<sequence length="340" mass="37479">MCIRFNHRSGGEHVHIEDDITGDGSNASGAANAEERLDIRTVQDVQKGEEVFNTFGDLSAADLLCKYGFVDLDAKGRARGEAETCRISLSLIVQVAKSHSKVGHKEIDKRVQELIRQRGDVFLGDDVMVVDIDEVASAEQTIQSGENTTEGTDKTIKLDQNRTDTTGKEGQNGTDKAFEPDQTDPDVANQDSKISAGKAGANESEIHGEVLYSVVGDGSFNYHLMLMLYVLCVKDKNLVRRWLSDANGLHMVEDMNAITMEEILELEGVSETLQNIVVARLKEYPDGKLEEEQAQIAGLVKNLASLSDSDRNKLYALVVRVEEKDALRKAYHSIFDTSET</sequence>
<dbReference type="OrthoDB" id="441812at2759"/>
<feature type="compositionally biased region" description="Polar residues" evidence="1">
    <location>
        <begin position="141"/>
        <end position="150"/>
    </location>
</feature>
<protein>
    <recommendedName>
        <fullName evidence="4">Rubisco LSMT substrate-binding domain-containing protein</fullName>
    </recommendedName>
</protein>
<organism evidence="2 3">
    <name type="scientific">Sphaeroforma arctica JP610</name>
    <dbReference type="NCBI Taxonomy" id="667725"/>
    <lineage>
        <taxon>Eukaryota</taxon>
        <taxon>Ichthyosporea</taxon>
        <taxon>Ichthyophonida</taxon>
        <taxon>Sphaeroforma</taxon>
    </lineage>
</organism>
<dbReference type="SUPFAM" id="SSF82199">
    <property type="entry name" value="SET domain"/>
    <property type="match status" value="1"/>
</dbReference>
<accession>A0A0L0FLT9</accession>
<proteinExistence type="predicted"/>
<keyword evidence="3" id="KW-1185">Reference proteome</keyword>
<gene>
    <name evidence="2" type="ORF">SARC_10542</name>
</gene>
<feature type="compositionally biased region" description="Basic and acidic residues" evidence="1">
    <location>
        <begin position="151"/>
        <end position="167"/>
    </location>
</feature>
<evidence type="ECO:0000313" key="3">
    <source>
        <dbReference type="Proteomes" id="UP000054560"/>
    </source>
</evidence>
<dbReference type="GeneID" id="25911046"/>
<dbReference type="Gene3D" id="3.90.1410.10">
    <property type="entry name" value="set domain protein methyltransferase, domain 1"/>
    <property type="match status" value="1"/>
</dbReference>
<dbReference type="AlphaFoldDB" id="A0A0L0FLT9"/>
<dbReference type="RefSeq" id="XP_014150885.1">
    <property type="nucleotide sequence ID" value="XM_014295410.1"/>
</dbReference>